<dbReference type="PROSITE" id="PS50084">
    <property type="entry name" value="KH_TYPE_1"/>
    <property type="match status" value="1"/>
</dbReference>
<evidence type="ECO:0000256" key="3">
    <source>
        <dbReference type="ARBA" id="ARBA00022490"/>
    </source>
</evidence>
<dbReference type="InterPro" id="IPR036456">
    <property type="entry name" value="PNPase_PH_RNA-bd_sf"/>
</dbReference>
<sequence>MNMAESFQMELAGRTLVLETGKLAGQANGAVLVRYGETVVLVTATMSKQPREGIDFFPLLVDYEERMYAIGRIPGGWGRREGRPPEGAILAARMIDRTLRPLFPDGFRNDVQVVATILSVDHDNSPEIAAMAGASAALTISDIPFLGPIAGVRVGLVDGRLVLNPTSEQSEASDLNLVVAGTRDAVMMVEAGANEVPEEQVLEAILFGHEEIKRVIALQDQMREKIGRPKVEPALYQPDPAVAEWTRAWVEPKLEGAVKNPDKLARQDAVDLLRKEVVEAFEAERGEEATAHVKDVEVVFDKLLKEFVRKTITEDRERVDGRGLEEIRPIWCEVGLLPRVHGSGLFTRGQTQVLSSVALGLKSDEQLLDDLREEDRKRYIHHYNFPGFSTGEVRPMRSVGRREIGHGALAERALLPVIPSQEEFPYTVRVVSEVLSSNGSTSQASICGSTLALMDAGVPIRKPVAGVAMGLVKHGERFAVLTDIQGIEDALGDMDFKVAGTRDGVTAIQMDIKIKGIDREILRTALEQARKGRLFILDKMEAVIDRPRPSLSPYAPRVITLQIPVDRIRDVIGPGGKVVRNIIDQTGVQIDIEDDGHVYIASIDEEGGRRAQEMVESLVRDVEVGATYRGKVKRITNFGAFVEILPGKEGLVHISKLAPGRVGRVEDVLQLGDDVAVKVTDIDELGRINLSRKDALTQEQWAAEEARFPSNGQQDREGRDSGFGGERRGGPREHGGEHRRPPRRDGDRRRSPRPGGGGRPRES</sequence>
<comment type="catalytic activity">
    <reaction evidence="9">
        <text>RNA(n+1) + phosphate = RNA(n) + a ribonucleoside 5'-diphosphate</text>
        <dbReference type="Rhea" id="RHEA:22096"/>
        <dbReference type="Rhea" id="RHEA-COMP:14527"/>
        <dbReference type="Rhea" id="RHEA-COMP:17342"/>
        <dbReference type="ChEBI" id="CHEBI:43474"/>
        <dbReference type="ChEBI" id="CHEBI:57930"/>
        <dbReference type="ChEBI" id="CHEBI:140395"/>
        <dbReference type="EC" id="2.7.7.8"/>
    </reaction>
</comment>
<dbReference type="Pfam" id="PF03725">
    <property type="entry name" value="RNase_PH_C"/>
    <property type="match status" value="2"/>
</dbReference>
<feature type="domain" description="S1 motif" evidence="11">
    <location>
        <begin position="625"/>
        <end position="693"/>
    </location>
</feature>
<dbReference type="PATRIC" id="fig|1555112.3.peg.1733"/>
<reference evidence="13" key="1">
    <citation type="submission" date="2015-07" db="EMBL/GenBank/DDBJ databases">
        <title>Complete genome sequence and phylogenetic analysis of Limnochorda pilosa.</title>
        <authorList>
            <person name="Watanabe M."/>
            <person name="Kojima H."/>
            <person name="Fukui M."/>
        </authorList>
    </citation>
    <scope>NUCLEOTIDE SEQUENCE [LARGE SCALE GENOMIC DNA]</scope>
    <source>
        <strain evidence="13">HC45</strain>
    </source>
</reference>
<name>A0A0K2SKC1_LIMPI</name>
<dbReference type="SUPFAM" id="SSF54791">
    <property type="entry name" value="Eukaryotic type KH-domain (KH-domain type I)"/>
    <property type="match status" value="1"/>
</dbReference>
<dbReference type="PANTHER" id="PTHR11252:SF0">
    <property type="entry name" value="POLYRIBONUCLEOTIDE NUCLEOTIDYLTRANSFERASE 1, MITOCHONDRIAL"/>
    <property type="match status" value="1"/>
</dbReference>
<organism evidence="12 13">
    <name type="scientific">Limnochorda pilosa</name>
    <dbReference type="NCBI Taxonomy" id="1555112"/>
    <lineage>
        <taxon>Bacteria</taxon>
        <taxon>Bacillati</taxon>
        <taxon>Bacillota</taxon>
        <taxon>Limnochordia</taxon>
        <taxon>Limnochordales</taxon>
        <taxon>Limnochordaceae</taxon>
        <taxon>Limnochorda</taxon>
    </lineage>
</organism>
<dbReference type="Pfam" id="PF00575">
    <property type="entry name" value="S1"/>
    <property type="match status" value="1"/>
</dbReference>
<dbReference type="GO" id="GO:0004654">
    <property type="term" value="F:polyribonucleotide nucleotidyltransferase activity"/>
    <property type="evidence" value="ECO:0007669"/>
    <property type="project" value="UniProtKB-UniRule"/>
</dbReference>
<dbReference type="InterPro" id="IPR001247">
    <property type="entry name" value="ExoRNase_PH_dom1"/>
</dbReference>
<dbReference type="Gene3D" id="3.30.230.70">
    <property type="entry name" value="GHMP Kinase, N-terminal domain"/>
    <property type="match status" value="2"/>
</dbReference>
<dbReference type="Gene3D" id="2.40.50.140">
    <property type="entry name" value="Nucleic acid-binding proteins"/>
    <property type="match status" value="1"/>
</dbReference>
<dbReference type="InterPro" id="IPR012162">
    <property type="entry name" value="PNPase"/>
</dbReference>
<feature type="binding site" evidence="9">
    <location>
        <position position="495"/>
    </location>
    <ligand>
        <name>Mg(2+)</name>
        <dbReference type="ChEBI" id="CHEBI:18420"/>
    </ligand>
</feature>
<comment type="similarity">
    <text evidence="2 9">Belongs to the polyribonucleotide nucleotidyltransferase family.</text>
</comment>
<dbReference type="FunFam" id="2.40.50.140:FF:000023">
    <property type="entry name" value="Polyribonucleotide nucleotidyltransferase"/>
    <property type="match status" value="1"/>
</dbReference>
<comment type="subcellular location">
    <subcellularLocation>
        <location evidence="1 9">Cytoplasm</location>
    </subcellularLocation>
</comment>
<evidence type="ECO:0000256" key="5">
    <source>
        <dbReference type="ARBA" id="ARBA00022695"/>
    </source>
</evidence>
<dbReference type="InterPro" id="IPR003029">
    <property type="entry name" value="S1_domain"/>
</dbReference>
<dbReference type="FunFam" id="3.30.1370.10:FF:000001">
    <property type="entry name" value="Polyribonucleotide nucleotidyltransferase"/>
    <property type="match status" value="1"/>
</dbReference>
<dbReference type="SUPFAM" id="SSF50249">
    <property type="entry name" value="Nucleic acid-binding proteins"/>
    <property type="match status" value="1"/>
</dbReference>
<dbReference type="GO" id="GO:0005829">
    <property type="term" value="C:cytosol"/>
    <property type="evidence" value="ECO:0007669"/>
    <property type="project" value="TreeGrafter"/>
</dbReference>
<dbReference type="InterPro" id="IPR015847">
    <property type="entry name" value="ExoRNase_PH_dom2"/>
</dbReference>
<dbReference type="SUPFAM" id="SSF55666">
    <property type="entry name" value="Ribonuclease PH domain 2-like"/>
    <property type="match status" value="2"/>
</dbReference>
<dbReference type="SMART" id="SM00322">
    <property type="entry name" value="KH"/>
    <property type="match status" value="1"/>
</dbReference>
<keyword evidence="13" id="KW-1185">Reference proteome</keyword>
<protein>
    <recommendedName>
        <fullName evidence="9">Polyribonucleotide nucleotidyltransferase</fullName>
        <ecNumber evidence="9">2.7.7.8</ecNumber>
    </recommendedName>
    <alternativeName>
        <fullName evidence="9">Polynucleotide phosphorylase</fullName>
        <shortName evidence="9">PNPase</shortName>
    </alternativeName>
</protein>
<dbReference type="SUPFAM" id="SSF46915">
    <property type="entry name" value="Polynucleotide phosphorylase/guanosine pentaphosphate synthase (PNPase/GPSI), domain 3"/>
    <property type="match status" value="1"/>
</dbReference>
<keyword evidence="8 9" id="KW-0694">RNA-binding</keyword>
<dbReference type="InterPro" id="IPR004087">
    <property type="entry name" value="KH_dom"/>
</dbReference>
<evidence type="ECO:0000313" key="12">
    <source>
        <dbReference type="EMBL" id="BAS27545.1"/>
    </source>
</evidence>
<feature type="compositionally biased region" description="Gly residues" evidence="10">
    <location>
        <begin position="754"/>
        <end position="763"/>
    </location>
</feature>
<reference evidence="13" key="2">
    <citation type="journal article" date="2016" name="Int. J. Syst. Evol. Microbiol.">
        <title>Complete genome sequence and cell structure of Limnochorda pilosa, a Gram-negative spore-former within the phylum Firmicutes.</title>
        <authorList>
            <person name="Watanabe M."/>
            <person name="Kojima H."/>
            <person name="Fukui M."/>
        </authorList>
    </citation>
    <scope>NUCLEOTIDE SEQUENCE [LARGE SCALE GENOMIC DNA]</scope>
    <source>
        <strain evidence="13">HC45</strain>
    </source>
</reference>
<dbReference type="PANTHER" id="PTHR11252">
    <property type="entry name" value="POLYRIBONUCLEOTIDE NUCLEOTIDYLTRANSFERASE"/>
    <property type="match status" value="1"/>
</dbReference>
<dbReference type="FunFam" id="3.30.230.70:FF:000002">
    <property type="entry name" value="Polyribonucleotide nucleotidyltransferase"/>
    <property type="match status" value="1"/>
</dbReference>
<dbReference type="HAMAP" id="MF_01595">
    <property type="entry name" value="PNPase"/>
    <property type="match status" value="1"/>
</dbReference>
<dbReference type="SMART" id="SM00316">
    <property type="entry name" value="S1"/>
    <property type="match status" value="1"/>
</dbReference>
<dbReference type="InterPro" id="IPR012340">
    <property type="entry name" value="NA-bd_OB-fold"/>
</dbReference>
<dbReference type="Gene3D" id="3.30.1370.10">
    <property type="entry name" value="K Homology domain, type 1"/>
    <property type="match status" value="1"/>
</dbReference>
<dbReference type="Proteomes" id="UP000065807">
    <property type="component" value="Chromosome"/>
</dbReference>
<evidence type="ECO:0000256" key="10">
    <source>
        <dbReference type="SAM" id="MobiDB-lite"/>
    </source>
</evidence>
<dbReference type="AlphaFoldDB" id="A0A0K2SKC1"/>
<evidence type="ECO:0000313" key="13">
    <source>
        <dbReference type="Proteomes" id="UP000065807"/>
    </source>
</evidence>
<dbReference type="GO" id="GO:0006402">
    <property type="term" value="P:mRNA catabolic process"/>
    <property type="evidence" value="ECO:0007669"/>
    <property type="project" value="UniProtKB-UniRule"/>
</dbReference>
<comment type="cofactor">
    <cofactor evidence="9">
        <name>Mg(2+)</name>
        <dbReference type="ChEBI" id="CHEBI:18420"/>
    </cofactor>
</comment>
<dbReference type="STRING" id="1555112.LIP_1699"/>
<dbReference type="InterPro" id="IPR027408">
    <property type="entry name" value="PNPase/RNase_PH_dom_sf"/>
</dbReference>
<dbReference type="Pfam" id="PF03726">
    <property type="entry name" value="PNPase"/>
    <property type="match status" value="1"/>
</dbReference>
<evidence type="ECO:0000256" key="4">
    <source>
        <dbReference type="ARBA" id="ARBA00022679"/>
    </source>
</evidence>
<dbReference type="GO" id="GO:0000287">
    <property type="term" value="F:magnesium ion binding"/>
    <property type="evidence" value="ECO:0007669"/>
    <property type="project" value="UniProtKB-UniRule"/>
</dbReference>
<evidence type="ECO:0000256" key="2">
    <source>
        <dbReference type="ARBA" id="ARBA00007404"/>
    </source>
</evidence>
<feature type="binding site" evidence="9">
    <location>
        <position position="489"/>
    </location>
    <ligand>
        <name>Mg(2+)</name>
        <dbReference type="ChEBI" id="CHEBI:18420"/>
    </ligand>
</feature>
<dbReference type="InterPro" id="IPR004088">
    <property type="entry name" value="KH_dom_type_1"/>
</dbReference>
<dbReference type="KEGG" id="lpil:LIP_1699"/>
<dbReference type="InterPro" id="IPR020568">
    <property type="entry name" value="Ribosomal_Su5_D2-typ_SF"/>
</dbReference>
<dbReference type="CDD" id="cd11364">
    <property type="entry name" value="RNase_PH_PNPase_2"/>
    <property type="match status" value="1"/>
</dbReference>
<dbReference type="PIRSF" id="PIRSF005499">
    <property type="entry name" value="PNPase"/>
    <property type="match status" value="1"/>
</dbReference>
<dbReference type="InterPro" id="IPR015848">
    <property type="entry name" value="PNPase_PH_RNA-bd_bac/org-type"/>
</dbReference>
<gene>
    <name evidence="9" type="primary">pnp</name>
    <name evidence="12" type="ORF">LIP_1699</name>
</gene>
<dbReference type="CDD" id="cd04472">
    <property type="entry name" value="S1_PNPase"/>
    <property type="match status" value="1"/>
</dbReference>
<dbReference type="GO" id="GO:0006396">
    <property type="term" value="P:RNA processing"/>
    <property type="evidence" value="ECO:0007669"/>
    <property type="project" value="InterPro"/>
</dbReference>
<dbReference type="Pfam" id="PF00013">
    <property type="entry name" value="KH_1"/>
    <property type="match status" value="1"/>
</dbReference>
<proteinExistence type="inferred from homology"/>
<feature type="region of interest" description="Disordered" evidence="10">
    <location>
        <begin position="704"/>
        <end position="763"/>
    </location>
</feature>
<dbReference type="EC" id="2.7.7.8" evidence="9"/>
<dbReference type="NCBIfam" id="TIGR03591">
    <property type="entry name" value="polynuc_phos"/>
    <property type="match status" value="1"/>
</dbReference>
<keyword evidence="6 9" id="KW-0479">Metal-binding</keyword>
<evidence type="ECO:0000256" key="6">
    <source>
        <dbReference type="ARBA" id="ARBA00022723"/>
    </source>
</evidence>
<dbReference type="InterPro" id="IPR036345">
    <property type="entry name" value="ExoRNase_PH_dom2_sf"/>
</dbReference>
<keyword evidence="3 9" id="KW-0963">Cytoplasm</keyword>
<dbReference type="SUPFAM" id="SSF54211">
    <property type="entry name" value="Ribosomal protein S5 domain 2-like"/>
    <property type="match status" value="2"/>
</dbReference>
<feature type="compositionally biased region" description="Basic and acidic residues" evidence="10">
    <location>
        <begin position="714"/>
        <end position="749"/>
    </location>
</feature>
<dbReference type="NCBIfam" id="NF008805">
    <property type="entry name" value="PRK11824.1"/>
    <property type="match status" value="1"/>
</dbReference>
<dbReference type="PROSITE" id="PS50126">
    <property type="entry name" value="S1"/>
    <property type="match status" value="1"/>
</dbReference>
<dbReference type="CDD" id="cd11363">
    <property type="entry name" value="RNase_PH_PNPase_1"/>
    <property type="match status" value="1"/>
</dbReference>
<dbReference type="Pfam" id="PF01138">
    <property type="entry name" value="RNase_PH"/>
    <property type="match status" value="2"/>
</dbReference>
<keyword evidence="4 9" id="KW-0808">Transferase</keyword>
<comment type="function">
    <text evidence="9">Involved in mRNA degradation. Catalyzes the phosphorolysis of single-stranded polyribonucleotides processively in the 3'- to 5'-direction.</text>
</comment>
<evidence type="ECO:0000256" key="7">
    <source>
        <dbReference type="ARBA" id="ARBA00022842"/>
    </source>
</evidence>
<accession>A0A0K2SKC1</accession>
<evidence type="ECO:0000256" key="8">
    <source>
        <dbReference type="ARBA" id="ARBA00022884"/>
    </source>
</evidence>
<evidence type="ECO:0000259" key="11">
    <source>
        <dbReference type="PROSITE" id="PS50126"/>
    </source>
</evidence>
<dbReference type="GO" id="GO:0003723">
    <property type="term" value="F:RNA binding"/>
    <property type="evidence" value="ECO:0007669"/>
    <property type="project" value="UniProtKB-UniRule"/>
</dbReference>
<dbReference type="FunFam" id="3.30.230.70:FF:000001">
    <property type="entry name" value="Polyribonucleotide nucleotidyltransferase"/>
    <property type="match status" value="1"/>
</dbReference>
<dbReference type="EMBL" id="AP014924">
    <property type="protein sequence ID" value="BAS27545.1"/>
    <property type="molecule type" value="Genomic_DNA"/>
</dbReference>
<keyword evidence="7 9" id="KW-0460">Magnesium</keyword>
<dbReference type="InterPro" id="IPR036612">
    <property type="entry name" value="KH_dom_type_1_sf"/>
</dbReference>
<dbReference type="GO" id="GO:0000175">
    <property type="term" value="F:3'-5'-RNA exonuclease activity"/>
    <property type="evidence" value="ECO:0007669"/>
    <property type="project" value="TreeGrafter"/>
</dbReference>
<evidence type="ECO:0000256" key="9">
    <source>
        <dbReference type="HAMAP-Rule" id="MF_01595"/>
    </source>
</evidence>
<keyword evidence="5 9" id="KW-0548">Nucleotidyltransferase</keyword>
<evidence type="ECO:0000256" key="1">
    <source>
        <dbReference type="ARBA" id="ARBA00004496"/>
    </source>
</evidence>
<dbReference type="CDD" id="cd02393">
    <property type="entry name" value="KH-I_PNPase"/>
    <property type="match status" value="1"/>
</dbReference>